<reference evidence="2 3" key="1">
    <citation type="journal article" date="2017" name="BMC Genomics">
        <title>Whole-genome assembly of Babesia ovata and comparative genomics between closely related pathogens.</title>
        <authorList>
            <person name="Yamagishi J."/>
            <person name="Asada M."/>
            <person name="Hakimi H."/>
            <person name="Tanaka T.Q."/>
            <person name="Sugimoto C."/>
            <person name="Kawazu S."/>
        </authorList>
    </citation>
    <scope>NUCLEOTIDE SEQUENCE [LARGE SCALE GENOMIC DNA]</scope>
    <source>
        <strain evidence="2 3">Miyake</strain>
    </source>
</reference>
<dbReference type="VEuPathDB" id="PiroplasmaDB:BOVATA_016140"/>
<dbReference type="InterPro" id="IPR036388">
    <property type="entry name" value="WH-like_DNA-bd_sf"/>
</dbReference>
<sequence>MKTAMIPTRTRAKRAYPVITTPVVAAKPALSETTVLLSYLRDMMRPCGLLEIHEKMGLQMDKQHLVQLLDGLVAQGHLRCKKCPSIQIYVYNFSNQQKPSAVPTTKVRKPNKAALEKEAAQLRAATEEITTKIQETQQRCKELAALQERQKAALDDWHVLLKADGDPRAMARACGGEVEHLMDAQTKQRAELGRLQRLYTHMVTAVSDIEGVHPRQLCERLGIEITRVQLKNK</sequence>
<dbReference type="AlphaFoldDB" id="A0A2H6KAU8"/>
<feature type="coiled-coil region" evidence="1">
    <location>
        <begin position="112"/>
        <end position="153"/>
    </location>
</feature>
<evidence type="ECO:0000256" key="1">
    <source>
        <dbReference type="SAM" id="Coils"/>
    </source>
</evidence>
<comment type="caution">
    <text evidence="2">The sequence shown here is derived from an EMBL/GenBank/DDBJ whole genome shotgun (WGS) entry which is preliminary data.</text>
</comment>
<protein>
    <submittedName>
        <fullName evidence="2">TBPIP domain-containing protein, putative</fullName>
    </submittedName>
</protein>
<dbReference type="GeneID" id="39873891"/>
<proteinExistence type="predicted"/>
<organism evidence="2 3">
    <name type="scientific">Babesia ovata</name>
    <dbReference type="NCBI Taxonomy" id="189622"/>
    <lineage>
        <taxon>Eukaryota</taxon>
        <taxon>Sar</taxon>
        <taxon>Alveolata</taxon>
        <taxon>Apicomplexa</taxon>
        <taxon>Aconoidasida</taxon>
        <taxon>Piroplasmida</taxon>
        <taxon>Babesiidae</taxon>
        <taxon>Babesia</taxon>
    </lineage>
</organism>
<dbReference type="OrthoDB" id="365400at2759"/>
<keyword evidence="1" id="KW-0175">Coiled coil</keyword>
<dbReference type="Gene3D" id="1.10.10.10">
    <property type="entry name" value="Winged helix-like DNA-binding domain superfamily/Winged helix DNA-binding domain"/>
    <property type="match status" value="1"/>
</dbReference>
<name>A0A2H6KAU8_9APIC</name>
<gene>
    <name evidence="2" type="ORF">BOVATA_016140</name>
</gene>
<dbReference type="Proteomes" id="UP000236319">
    <property type="component" value="Unassembled WGS sequence"/>
</dbReference>
<dbReference type="RefSeq" id="XP_028866364.1">
    <property type="nucleotide sequence ID" value="XM_029010531.1"/>
</dbReference>
<evidence type="ECO:0000313" key="2">
    <source>
        <dbReference type="EMBL" id="GBE60121.1"/>
    </source>
</evidence>
<dbReference type="EMBL" id="BDSA01000002">
    <property type="protein sequence ID" value="GBE60121.1"/>
    <property type="molecule type" value="Genomic_DNA"/>
</dbReference>
<evidence type="ECO:0000313" key="3">
    <source>
        <dbReference type="Proteomes" id="UP000236319"/>
    </source>
</evidence>
<keyword evidence="3" id="KW-1185">Reference proteome</keyword>
<accession>A0A2H6KAU8</accession>